<sequence>MEFEEYLEKKKEIQKELLLYIDDQTSVEENFQNFCVNLEIQRIQGSSSQLSELLHLISKISNNHHRSPNFFTKIEQILHILKESITSKISNSQLFNIFKGNKRILLFLIENKYLTIDKYISKQITNDFDYCFYFFPEIRSLIDDHSIRKIERKMQEIGITDPDDFEARRKEGDNECEIAQIIRNDSVDEFVSFVKNTNFSLTSQIKPSMFETNLFLIDKSFSLIEYSAFCNSINIFNYLCGNPAVLTPSLWLYAIHGNSLEIIQLLEKNNVVLKDKLLINCVAESIKCHHNEIAQYLIQNKKNEFDQNVCHLAAIESFNFVYISNNLNNIFAFYKLCEYCYASLVEILLNASDLNPNVRIISSQSF</sequence>
<keyword evidence="2" id="KW-1185">Reference proteome</keyword>
<evidence type="ECO:0008006" key="3">
    <source>
        <dbReference type="Google" id="ProtNLM"/>
    </source>
</evidence>
<gene>
    <name evidence="1" type="ORF">M9Y10_015201</name>
</gene>
<evidence type="ECO:0000313" key="2">
    <source>
        <dbReference type="Proteomes" id="UP001470230"/>
    </source>
</evidence>
<comment type="caution">
    <text evidence="1">The sequence shown here is derived from an EMBL/GenBank/DDBJ whole genome shotgun (WGS) entry which is preliminary data.</text>
</comment>
<accession>A0ABR2L1N5</accession>
<dbReference type="PANTHER" id="PTHR24159">
    <property type="match status" value="1"/>
</dbReference>
<dbReference type="EMBL" id="JAPFFF010000002">
    <property type="protein sequence ID" value="KAK8897262.1"/>
    <property type="molecule type" value="Genomic_DNA"/>
</dbReference>
<protein>
    <recommendedName>
        <fullName evidence="3">DUF3447 domain-containing protein</fullName>
    </recommendedName>
</protein>
<reference evidence="1 2" key="1">
    <citation type="submission" date="2024-04" db="EMBL/GenBank/DDBJ databases">
        <title>Tritrichomonas musculus Genome.</title>
        <authorList>
            <person name="Alves-Ferreira E."/>
            <person name="Grigg M."/>
            <person name="Lorenzi H."/>
            <person name="Galac M."/>
        </authorList>
    </citation>
    <scope>NUCLEOTIDE SEQUENCE [LARGE SCALE GENOMIC DNA]</scope>
    <source>
        <strain evidence="1 2">EAF2021</strain>
    </source>
</reference>
<organism evidence="1 2">
    <name type="scientific">Tritrichomonas musculus</name>
    <dbReference type="NCBI Taxonomy" id="1915356"/>
    <lineage>
        <taxon>Eukaryota</taxon>
        <taxon>Metamonada</taxon>
        <taxon>Parabasalia</taxon>
        <taxon>Tritrichomonadida</taxon>
        <taxon>Tritrichomonadidae</taxon>
        <taxon>Tritrichomonas</taxon>
    </lineage>
</organism>
<evidence type="ECO:0000313" key="1">
    <source>
        <dbReference type="EMBL" id="KAK8897262.1"/>
    </source>
</evidence>
<name>A0ABR2L1N5_9EUKA</name>
<dbReference type="InterPro" id="IPR036770">
    <property type="entry name" value="Ankyrin_rpt-contain_sf"/>
</dbReference>
<dbReference type="Proteomes" id="UP001470230">
    <property type="component" value="Unassembled WGS sequence"/>
</dbReference>
<dbReference type="PANTHER" id="PTHR24159:SF5">
    <property type="entry name" value="ANK_REP_REGION DOMAIN-CONTAINING PROTEIN"/>
    <property type="match status" value="1"/>
</dbReference>
<dbReference type="SUPFAM" id="SSF48403">
    <property type="entry name" value="Ankyrin repeat"/>
    <property type="match status" value="1"/>
</dbReference>
<proteinExistence type="predicted"/>